<protein>
    <submittedName>
        <fullName evidence="1">Uncharacterized protein</fullName>
    </submittedName>
</protein>
<name>A0A5N6KLZ7_MONLA</name>
<dbReference type="EMBL" id="VIGI01000001">
    <property type="protein sequence ID" value="KAB8304833.1"/>
    <property type="molecule type" value="Genomic_DNA"/>
</dbReference>
<proteinExistence type="predicted"/>
<evidence type="ECO:0000313" key="2">
    <source>
        <dbReference type="Proteomes" id="UP000326757"/>
    </source>
</evidence>
<dbReference type="AlphaFoldDB" id="A0A5N6KLZ7"/>
<evidence type="ECO:0000313" key="1">
    <source>
        <dbReference type="EMBL" id="KAB8304833.1"/>
    </source>
</evidence>
<gene>
    <name evidence="1" type="ORF">EYC80_004172</name>
</gene>
<dbReference type="OrthoDB" id="5178825at2759"/>
<sequence>MDLGKLTARKDIASFSFASTTQLQSSSAANPLANSRLSIKLKLKLHHSFYPKFQNKFPSIPTTMKISSTTISILISGLLSGLAIADCNCSHNDDAGRWIDSHSPAAEVINLANANGGCYTATVQGHMCVTISGSGDDANNVRGCLEEVSADWQSYHGDWFLWTAITCQTGGSVGTIAINL</sequence>
<keyword evidence="2" id="KW-1185">Reference proteome</keyword>
<reference evidence="1 2" key="1">
    <citation type="submission" date="2019-06" db="EMBL/GenBank/DDBJ databases">
        <title>Genome Sequence of the Brown Rot Fungal Pathogen Monilinia laxa.</title>
        <authorList>
            <person name="De Miccolis Angelini R.M."/>
            <person name="Landi L."/>
            <person name="Abate D."/>
            <person name="Pollastro S."/>
            <person name="Romanazzi G."/>
            <person name="Faretra F."/>
        </authorList>
    </citation>
    <scope>NUCLEOTIDE SEQUENCE [LARGE SCALE GENOMIC DNA]</scope>
    <source>
        <strain evidence="1 2">Mlax316</strain>
    </source>
</reference>
<dbReference type="Proteomes" id="UP000326757">
    <property type="component" value="Unassembled WGS sequence"/>
</dbReference>
<accession>A0A5N6KLZ7</accession>
<comment type="caution">
    <text evidence="1">The sequence shown here is derived from an EMBL/GenBank/DDBJ whole genome shotgun (WGS) entry which is preliminary data.</text>
</comment>
<organism evidence="1 2">
    <name type="scientific">Monilinia laxa</name>
    <name type="common">Brown rot fungus</name>
    <name type="synonym">Sclerotinia laxa</name>
    <dbReference type="NCBI Taxonomy" id="61186"/>
    <lineage>
        <taxon>Eukaryota</taxon>
        <taxon>Fungi</taxon>
        <taxon>Dikarya</taxon>
        <taxon>Ascomycota</taxon>
        <taxon>Pezizomycotina</taxon>
        <taxon>Leotiomycetes</taxon>
        <taxon>Helotiales</taxon>
        <taxon>Sclerotiniaceae</taxon>
        <taxon>Monilinia</taxon>
    </lineage>
</organism>